<gene>
    <name evidence="1" type="ORF">CRG98_033884</name>
</gene>
<dbReference type="PANTHER" id="PTHR11439:SF455">
    <property type="entry name" value="RLK (RECEPTOR-LIKE PROTEIN KINASE) 8, PUTATIVE-RELATED"/>
    <property type="match status" value="1"/>
</dbReference>
<name>A0A2I0IP26_PUNGR</name>
<accession>A0A2I0IP26</accession>
<organism evidence="1 2">
    <name type="scientific">Punica granatum</name>
    <name type="common">Pomegranate</name>
    <dbReference type="NCBI Taxonomy" id="22663"/>
    <lineage>
        <taxon>Eukaryota</taxon>
        <taxon>Viridiplantae</taxon>
        <taxon>Streptophyta</taxon>
        <taxon>Embryophyta</taxon>
        <taxon>Tracheophyta</taxon>
        <taxon>Spermatophyta</taxon>
        <taxon>Magnoliopsida</taxon>
        <taxon>eudicotyledons</taxon>
        <taxon>Gunneridae</taxon>
        <taxon>Pentapetalae</taxon>
        <taxon>rosids</taxon>
        <taxon>malvids</taxon>
        <taxon>Myrtales</taxon>
        <taxon>Lythraceae</taxon>
        <taxon>Punica</taxon>
    </lineage>
</organism>
<dbReference type="EMBL" id="PGOL01002701">
    <property type="protein sequence ID" value="PKI45751.1"/>
    <property type="molecule type" value="Genomic_DNA"/>
</dbReference>
<dbReference type="Proteomes" id="UP000233551">
    <property type="component" value="Unassembled WGS sequence"/>
</dbReference>
<reference evidence="1 2" key="1">
    <citation type="submission" date="2017-11" db="EMBL/GenBank/DDBJ databases">
        <title>De-novo sequencing of pomegranate (Punica granatum L.) genome.</title>
        <authorList>
            <person name="Akparov Z."/>
            <person name="Amiraslanov A."/>
            <person name="Hajiyeva S."/>
            <person name="Abbasov M."/>
            <person name="Kaur K."/>
            <person name="Hamwieh A."/>
            <person name="Solovyev V."/>
            <person name="Salamov A."/>
            <person name="Braich B."/>
            <person name="Kosarev P."/>
            <person name="Mahmoud A."/>
            <person name="Hajiyev E."/>
            <person name="Babayeva S."/>
            <person name="Izzatullayeva V."/>
            <person name="Mammadov A."/>
            <person name="Mammadov A."/>
            <person name="Sharifova S."/>
            <person name="Ojaghi J."/>
            <person name="Eynullazada K."/>
            <person name="Bayramov B."/>
            <person name="Abdulazimova A."/>
            <person name="Shahmuradov I."/>
        </authorList>
    </citation>
    <scope>NUCLEOTIDE SEQUENCE [LARGE SCALE GENOMIC DNA]</scope>
    <source>
        <strain evidence="2">cv. AG2017</strain>
        <tissue evidence="1">Leaf</tissue>
    </source>
</reference>
<comment type="caution">
    <text evidence="1">The sequence shown here is derived from an EMBL/GenBank/DDBJ whole genome shotgun (WGS) entry which is preliminary data.</text>
</comment>
<sequence>MTTRSKDGTLPPPRFTISGHPSAFSVSTALQEPHTFAQACKHSNWRVAMEEEYLALVHNYTWELVPPSPTQNVVGCKWVYRIKQKADGTIDRYKARLWPIRQLDVKNAFLHGHPTEEVYMSNLLASLILLVLIMSVDSADLSTGSNKPPELVNQVCQFMHCSTTAHWMAVKRILRYLKGTITYGLHIRPGSISSIHGFSDADWAGNPDDRRSVSGFIVFLGSNPVSWSSKKQRTVARSSTESEYKSLANATAEILWLQSLLRELGIS</sequence>
<proteinExistence type="predicted"/>
<keyword evidence="2" id="KW-1185">Reference proteome</keyword>
<evidence type="ECO:0008006" key="3">
    <source>
        <dbReference type="Google" id="ProtNLM"/>
    </source>
</evidence>
<protein>
    <recommendedName>
        <fullName evidence="3">Reverse transcriptase Ty1/copia-type domain-containing protein</fullName>
    </recommendedName>
</protein>
<dbReference type="STRING" id="22663.A0A2I0IP26"/>
<dbReference type="CDD" id="cd09272">
    <property type="entry name" value="RNase_HI_RT_Ty1"/>
    <property type="match status" value="1"/>
</dbReference>
<evidence type="ECO:0000313" key="2">
    <source>
        <dbReference type="Proteomes" id="UP000233551"/>
    </source>
</evidence>
<evidence type="ECO:0000313" key="1">
    <source>
        <dbReference type="EMBL" id="PKI45751.1"/>
    </source>
</evidence>
<dbReference type="AlphaFoldDB" id="A0A2I0IP26"/>
<dbReference type="PANTHER" id="PTHR11439">
    <property type="entry name" value="GAG-POL-RELATED RETROTRANSPOSON"/>
    <property type="match status" value="1"/>
</dbReference>